<dbReference type="PANTHER" id="PTHR30055:SF234">
    <property type="entry name" value="HTH-TYPE TRANSCRIPTIONAL REGULATOR BETI"/>
    <property type="match status" value="1"/>
</dbReference>
<name>A0ABN2FRP0_9ACTN</name>
<evidence type="ECO:0000259" key="5">
    <source>
        <dbReference type="PROSITE" id="PS50977"/>
    </source>
</evidence>
<sequence length="205" mass="22894">MNQTLGLRERKKLMTRQAILDTAAELFAGRGYDNVTVAEIADAVNISAKTLFVYFPAKDDLVFHGENEICERPVARVRDRADGETPLDAIEALLRAEMSATPSVDDLERLRATVRDSAVLQARMRLMWERFEIALARQLAAEAGTDEHAPRPRVIAAQLIAIFRLLASDEVLGYLRGRPKSRRRTAFAEWLDVSVAMLRDGIGST</sequence>
<dbReference type="EMBL" id="BAAANY010000001">
    <property type="protein sequence ID" value="GAA1656598.1"/>
    <property type="molecule type" value="Genomic_DNA"/>
</dbReference>
<feature type="DNA-binding region" description="H-T-H motif" evidence="4">
    <location>
        <begin position="36"/>
        <end position="55"/>
    </location>
</feature>
<comment type="caution">
    <text evidence="6">The sequence shown here is derived from an EMBL/GenBank/DDBJ whole genome shotgun (WGS) entry which is preliminary data.</text>
</comment>
<dbReference type="PANTHER" id="PTHR30055">
    <property type="entry name" value="HTH-TYPE TRANSCRIPTIONAL REGULATOR RUTR"/>
    <property type="match status" value="1"/>
</dbReference>
<feature type="domain" description="HTH tetR-type" evidence="5">
    <location>
        <begin position="13"/>
        <end position="73"/>
    </location>
</feature>
<dbReference type="PROSITE" id="PS50977">
    <property type="entry name" value="HTH_TETR_2"/>
    <property type="match status" value="1"/>
</dbReference>
<dbReference type="Gene3D" id="1.10.357.10">
    <property type="entry name" value="Tetracycline Repressor, domain 2"/>
    <property type="match status" value="1"/>
</dbReference>
<dbReference type="Pfam" id="PF00440">
    <property type="entry name" value="TetR_N"/>
    <property type="match status" value="1"/>
</dbReference>
<evidence type="ECO:0000256" key="3">
    <source>
        <dbReference type="ARBA" id="ARBA00023163"/>
    </source>
</evidence>
<dbReference type="InterPro" id="IPR001647">
    <property type="entry name" value="HTH_TetR"/>
</dbReference>
<gene>
    <name evidence="6" type="ORF">GCM10009765_02570</name>
</gene>
<dbReference type="InterPro" id="IPR009057">
    <property type="entry name" value="Homeodomain-like_sf"/>
</dbReference>
<keyword evidence="1" id="KW-0805">Transcription regulation</keyword>
<dbReference type="PRINTS" id="PR00455">
    <property type="entry name" value="HTHTETR"/>
</dbReference>
<evidence type="ECO:0000256" key="1">
    <source>
        <dbReference type="ARBA" id="ARBA00023015"/>
    </source>
</evidence>
<keyword evidence="2 4" id="KW-0238">DNA-binding</keyword>
<evidence type="ECO:0000313" key="6">
    <source>
        <dbReference type="EMBL" id="GAA1656598.1"/>
    </source>
</evidence>
<evidence type="ECO:0000313" key="7">
    <source>
        <dbReference type="Proteomes" id="UP001500618"/>
    </source>
</evidence>
<organism evidence="6 7">
    <name type="scientific">Fodinicola feengrottensis</name>
    <dbReference type="NCBI Taxonomy" id="435914"/>
    <lineage>
        <taxon>Bacteria</taxon>
        <taxon>Bacillati</taxon>
        <taxon>Actinomycetota</taxon>
        <taxon>Actinomycetes</taxon>
        <taxon>Mycobacteriales</taxon>
        <taxon>Fodinicola</taxon>
    </lineage>
</organism>
<dbReference type="SUPFAM" id="SSF46689">
    <property type="entry name" value="Homeodomain-like"/>
    <property type="match status" value="1"/>
</dbReference>
<evidence type="ECO:0000256" key="2">
    <source>
        <dbReference type="ARBA" id="ARBA00023125"/>
    </source>
</evidence>
<reference evidence="6 7" key="1">
    <citation type="journal article" date="2019" name="Int. J. Syst. Evol. Microbiol.">
        <title>The Global Catalogue of Microorganisms (GCM) 10K type strain sequencing project: providing services to taxonomists for standard genome sequencing and annotation.</title>
        <authorList>
            <consortium name="The Broad Institute Genomics Platform"/>
            <consortium name="The Broad Institute Genome Sequencing Center for Infectious Disease"/>
            <person name="Wu L."/>
            <person name="Ma J."/>
        </authorList>
    </citation>
    <scope>NUCLEOTIDE SEQUENCE [LARGE SCALE GENOMIC DNA]</scope>
    <source>
        <strain evidence="6 7">JCM 14718</strain>
    </source>
</reference>
<accession>A0ABN2FRP0</accession>
<keyword evidence="3" id="KW-0804">Transcription</keyword>
<proteinExistence type="predicted"/>
<evidence type="ECO:0000256" key="4">
    <source>
        <dbReference type="PROSITE-ProRule" id="PRU00335"/>
    </source>
</evidence>
<dbReference type="Proteomes" id="UP001500618">
    <property type="component" value="Unassembled WGS sequence"/>
</dbReference>
<dbReference type="InterPro" id="IPR050109">
    <property type="entry name" value="HTH-type_TetR-like_transc_reg"/>
</dbReference>
<dbReference type="Gene3D" id="1.10.10.60">
    <property type="entry name" value="Homeodomain-like"/>
    <property type="match status" value="1"/>
</dbReference>
<dbReference type="RefSeq" id="WP_163569921.1">
    <property type="nucleotide sequence ID" value="NZ_BAAANY010000001.1"/>
</dbReference>
<keyword evidence="7" id="KW-1185">Reference proteome</keyword>
<protein>
    <recommendedName>
        <fullName evidence="5">HTH tetR-type domain-containing protein</fullName>
    </recommendedName>
</protein>